<dbReference type="InterPro" id="IPR036034">
    <property type="entry name" value="PDZ_sf"/>
</dbReference>
<feature type="region of interest" description="Disordered" evidence="1">
    <location>
        <begin position="331"/>
        <end position="378"/>
    </location>
</feature>
<organism evidence="3 4">
    <name type="scientific">Dissostichus eleginoides</name>
    <name type="common">Patagonian toothfish</name>
    <name type="synonym">Dissostichus amissus</name>
    <dbReference type="NCBI Taxonomy" id="100907"/>
    <lineage>
        <taxon>Eukaryota</taxon>
        <taxon>Metazoa</taxon>
        <taxon>Chordata</taxon>
        <taxon>Craniata</taxon>
        <taxon>Vertebrata</taxon>
        <taxon>Euteleostomi</taxon>
        <taxon>Actinopterygii</taxon>
        <taxon>Neopterygii</taxon>
        <taxon>Teleostei</taxon>
        <taxon>Neoteleostei</taxon>
        <taxon>Acanthomorphata</taxon>
        <taxon>Eupercaria</taxon>
        <taxon>Perciformes</taxon>
        <taxon>Notothenioidei</taxon>
        <taxon>Nototheniidae</taxon>
        <taxon>Dissostichus</taxon>
    </lineage>
</organism>
<dbReference type="CDD" id="cd06758">
    <property type="entry name" value="PDZ2_PDZD2-like"/>
    <property type="match status" value="1"/>
</dbReference>
<dbReference type="Gene3D" id="2.30.42.10">
    <property type="match status" value="3"/>
</dbReference>
<dbReference type="PANTHER" id="PTHR11324">
    <property type="entry name" value="IL16-RELATED"/>
    <property type="match status" value="1"/>
</dbReference>
<dbReference type="SUPFAM" id="SSF50156">
    <property type="entry name" value="PDZ domain-like"/>
    <property type="match status" value="3"/>
</dbReference>
<dbReference type="InterPro" id="IPR001478">
    <property type="entry name" value="PDZ"/>
</dbReference>
<comment type="caution">
    <text evidence="3">The sequence shown here is derived from an EMBL/GenBank/DDBJ whole genome shotgun (WGS) entry which is preliminary data.</text>
</comment>
<evidence type="ECO:0000256" key="1">
    <source>
        <dbReference type="SAM" id="MobiDB-lite"/>
    </source>
</evidence>
<keyword evidence="4" id="KW-1185">Reference proteome</keyword>
<feature type="domain" description="PDZ" evidence="2">
    <location>
        <begin position="241"/>
        <end position="327"/>
    </location>
</feature>
<evidence type="ECO:0000313" key="4">
    <source>
        <dbReference type="Proteomes" id="UP001228049"/>
    </source>
</evidence>
<dbReference type="CDD" id="cd06760">
    <property type="entry name" value="PDZ4_PDZD2-PDZ2_hPro-IL-16-like"/>
    <property type="match status" value="1"/>
</dbReference>
<dbReference type="AlphaFoldDB" id="A0AAD9F824"/>
<gene>
    <name evidence="3" type="ORF">KUDE01_007294</name>
</gene>
<dbReference type="EMBL" id="JASDAP010000013">
    <property type="protein sequence ID" value="KAK1892219.1"/>
    <property type="molecule type" value="Genomic_DNA"/>
</dbReference>
<dbReference type="FunFam" id="2.30.42.10:FF:000127">
    <property type="entry name" value="Pro-interleukin-16"/>
    <property type="match status" value="1"/>
</dbReference>
<protein>
    <submittedName>
        <fullName evidence="3">PDZ domain containing protein 2</fullName>
    </submittedName>
</protein>
<feature type="compositionally biased region" description="Low complexity" evidence="1">
    <location>
        <begin position="331"/>
        <end position="354"/>
    </location>
</feature>
<feature type="domain" description="PDZ" evidence="2">
    <location>
        <begin position="1"/>
        <end position="79"/>
    </location>
</feature>
<dbReference type="Pfam" id="PF00595">
    <property type="entry name" value="PDZ"/>
    <property type="match status" value="3"/>
</dbReference>
<reference evidence="3" key="1">
    <citation type="submission" date="2023-04" db="EMBL/GenBank/DDBJ databases">
        <title>Chromosome-level genome of Chaenocephalus aceratus.</title>
        <authorList>
            <person name="Park H."/>
        </authorList>
    </citation>
    <scope>NUCLEOTIDE SEQUENCE</scope>
    <source>
        <strain evidence="3">DE</strain>
        <tissue evidence="3">Muscle</tissue>
    </source>
</reference>
<dbReference type="PANTHER" id="PTHR11324:SF16">
    <property type="entry name" value="PDZ DOMAIN-CONTAINING PROTEIN 2"/>
    <property type="match status" value="1"/>
</dbReference>
<proteinExistence type="predicted"/>
<name>A0AAD9F824_DISEL</name>
<evidence type="ECO:0000259" key="2">
    <source>
        <dbReference type="PROSITE" id="PS50106"/>
    </source>
</evidence>
<accession>A0AAD9F824</accession>
<dbReference type="Proteomes" id="UP001228049">
    <property type="component" value="Unassembled WGS sequence"/>
</dbReference>
<dbReference type="PROSITE" id="PS50106">
    <property type="entry name" value="PDZ"/>
    <property type="match status" value="3"/>
</dbReference>
<sequence length="512" mass="54451">MHMVKGEEGLGIQITGGRGSKRSPHGIIIARVEKAGAIHRDGRLHAGDELLMINGQSLVGLTHQEAVGILRSTSGLVQLVEEADVGFERFPSTSLPDLVSTCSSLSCPPQTAPPLSPQTSNCSTDPYLTNMEKVEGQSETEAPRGSCWSPTTTKICSRAQGGGTRLESVGEDDELLVENGVSSCEVVEKPPPGRRKHSLPQQLDSAGVRQEYQIIKKSARSLSTIQVESPWRLAQPSIISSIVLMKGQGKGLGFSIVGGQDSARGQMGIFVKTIFPHGAAAADGRLKEGDEVLEVNGESLQGLTHQQAIQTFKQLKRGVVTLTIRTRLRSPSLTPCPTPTLLSRSSSPNSTSNTSGGGTPIPPAFEEAEGHRGPGPGPKDCIIMEVTLNKEPAVGLGIGVCCLTLENSSPGIYIHNLALGSVAKMDSRLSRGDQILEVDSVSLRHAALSEAYAILSECGPGPVSLIISRHPNPKVSEQEMDQMIARSTNRDKMKKDPHLSLKVLPVRAPAPR</sequence>
<evidence type="ECO:0000313" key="3">
    <source>
        <dbReference type="EMBL" id="KAK1892219.1"/>
    </source>
</evidence>
<dbReference type="CDD" id="cd06759">
    <property type="entry name" value="PDZ3_PDZD2-PDZ1_hPro-IL-16-like"/>
    <property type="match status" value="1"/>
</dbReference>
<feature type="domain" description="PDZ" evidence="2">
    <location>
        <begin position="385"/>
        <end position="459"/>
    </location>
</feature>
<dbReference type="SMART" id="SM00228">
    <property type="entry name" value="PDZ"/>
    <property type="match status" value="3"/>
</dbReference>